<evidence type="ECO:0000313" key="1">
    <source>
        <dbReference type="EMBL" id="KAJ7539020.1"/>
    </source>
</evidence>
<proteinExistence type="predicted"/>
<dbReference type="Proteomes" id="UP001162992">
    <property type="component" value="Chromosome 11"/>
</dbReference>
<protein>
    <submittedName>
        <fullName evidence="1">Uncharacterized protein</fullName>
    </submittedName>
</protein>
<reference evidence="2" key="1">
    <citation type="journal article" date="2024" name="Proc. Natl. Acad. Sci. U.S.A.">
        <title>Extraordinary preservation of gene collinearity over three hundred million years revealed in homosporous lycophytes.</title>
        <authorList>
            <person name="Li C."/>
            <person name="Wickell D."/>
            <person name="Kuo L.Y."/>
            <person name="Chen X."/>
            <person name="Nie B."/>
            <person name="Liao X."/>
            <person name="Peng D."/>
            <person name="Ji J."/>
            <person name="Jenkins J."/>
            <person name="Williams M."/>
            <person name="Shu S."/>
            <person name="Plott C."/>
            <person name="Barry K."/>
            <person name="Rajasekar S."/>
            <person name="Grimwood J."/>
            <person name="Han X."/>
            <person name="Sun S."/>
            <person name="Hou Z."/>
            <person name="He W."/>
            <person name="Dai G."/>
            <person name="Sun C."/>
            <person name="Schmutz J."/>
            <person name="Leebens-Mack J.H."/>
            <person name="Li F.W."/>
            <person name="Wang L."/>
        </authorList>
    </citation>
    <scope>NUCLEOTIDE SEQUENCE [LARGE SCALE GENOMIC DNA]</scope>
    <source>
        <strain evidence="2">cv. PW_Plant_1</strain>
    </source>
</reference>
<gene>
    <name evidence="1" type="ORF">O6H91_11G073400</name>
</gene>
<accession>A0ACC2CAL8</accession>
<name>A0ACC2CAL8_DIPCM</name>
<sequence>MQLFFCAGRGVRLEDESEEEDWSQSEDTVRRTSEGGLREGARLRLQSSGTRMCRAMRAARCWHMVYRPYVMGTKNSHRRTCDLFKGKSRDFTYYSMMATSIPAVLRRRRGHTFYSHLYFGQVLRM</sequence>
<evidence type="ECO:0000313" key="2">
    <source>
        <dbReference type="Proteomes" id="UP001162992"/>
    </source>
</evidence>
<keyword evidence="2" id="KW-1185">Reference proteome</keyword>
<comment type="caution">
    <text evidence="1">The sequence shown here is derived from an EMBL/GenBank/DDBJ whole genome shotgun (WGS) entry which is preliminary data.</text>
</comment>
<dbReference type="EMBL" id="CM055102">
    <property type="protein sequence ID" value="KAJ7539020.1"/>
    <property type="molecule type" value="Genomic_DNA"/>
</dbReference>
<organism evidence="1 2">
    <name type="scientific">Diphasiastrum complanatum</name>
    <name type="common">Issler's clubmoss</name>
    <name type="synonym">Lycopodium complanatum</name>
    <dbReference type="NCBI Taxonomy" id="34168"/>
    <lineage>
        <taxon>Eukaryota</taxon>
        <taxon>Viridiplantae</taxon>
        <taxon>Streptophyta</taxon>
        <taxon>Embryophyta</taxon>
        <taxon>Tracheophyta</taxon>
        <taxon>Lycopodiopsida</taxon>
        <taxon>Lycopodiales</taxon>
        <taxon>Lycopodiaceae</taxon>
        <taxon>Lycopodioideae</taxon>
        <taxon>Diphasiastrum</taxon>
    </lineage>
</organism>